<gene>
    <name evidence="3" type="ORF">DS031_12460</name>
</gene>
<feature type="signal peptide" evidence="1">
    <location>
        <begin position="1"/>
        <end position="26"/>
    </location>
</feature>
<evidence type="ECO:0000259" key="2">
    <source>
        <dbReference type="Pfam" id="PF14478"/>
    </source>
</evidence>
<feature type="domain" description="Transcobalamin-like C-terminal" evidence="2">
    <location>
        <begin position="60"/>
        <end position="124"/>
    </location>
</feature>
<dbReference type="Gene3D" id="2.170.130.30">
    <property type="match status" value="1"/>
</dbReference>
<dbReference type="AlphaFoldDB" id="A0A366XZ34"/>
<evidence type="ECO:0000313" key="4">
    <source>
        <dbReference type="Proteomes" id="UP000253314"/>
    </source>
</evidence>
<dbReference type="OrthoDB" id="2870483at2"/>
<organism evidence="3 4">
    <name type="scientific">Bacillus taeanensis</name>
    <dbReference type="NCBI Taxonomy" id="273032"/>
    <lineage>
        <taxon>Bacteria</taxon>
        <taxon>Bacillati</taxon>
        <taxon>Bacillota</taxon>
        <taxon>Bacilli</taxon>
        <taxon>Bacillales</taxon>
        <taxon>Bacillaceae</taxon>
        <taxon>Bacillus</taxon>
    </lineage>
</organism>
<dbReference type="Proteomes" id="UP000253314">
    <property type="component" value="Unassembled WGS sequence"/>
</dbReference>
<protein>
    <recommendedName>
        <fullName evidence="2">Transcobalamin-like C-terminal domain-containing protein</fullName>
    </recommendedName>
</protein>
<comment type="caution">
    <text evidence="3">The sequence shown here is derived from an EMBL/GenBank/DDBJ whole genome shotgun (WGS) entry which is preliminary data.</text>
</comment>
<dbReference type="InterPro" id="IPR027954">
    <property type="entry name" value="Transcobalamin-like_C"/>
</dbReference>
<dbReference type="Pfam" id="PF14478">
    <property type="entry name" value="DUF4430"/>
    <property type="match status" value="1"/>
</dbReference>
<evidence type="ECO:0000313" key="3">
    <source>
        <dbReference type="EMBL" id="RBW69191.1"/>
    </source>
</evidence>
<keyword evidence="4" id="KW-1185">Reference proteome</keyword>
<dbReference type="RefSeq" id="WP_113806399.1">
    <property type="nucleotide sequence ID" value="NZ_QOCW01000012.1"/>
</dbReference>
<name>A0A366XZ34_9BACI</name>
<evidence type="ECO:0000256" key="1">
    <source>
        <dbReference type="SAM" id="SignalP"/>
    </source>
</evidence>
<dbReference type="EMBL" id="QOCW01000012">
    <property type="protein sequence ID" value="RBW69191.1"/>
    <property type="molecule type" value="Genomic_DNA"/>
</dbReference>
<feature type="chain" id="PRO_5039214826" description="Transcobalamin-like C-terminal domain-containing protein" evidence="1">
    <location>
        <begin position="27"/>
        <end position="133"/>
    </location>
</feature>
<reference evidence="3 4" key="1">
    <citation type="submission" date="2018-07" db="EMBL/GenBank/DDBJ databases">
        <title>Lottiidibacillus patelloidae gen. nov., sp. nov., isolated from the intestinal tract of a marine limpet and the reclassification of B. taeanensis BH030017T, B. algicola KMM 3737T and B. hwajinpoensis SW-72T as genus Lottiidibacillus.</title>
        <authorList>
            <person name="Liu R."/>
            <person name="Huang Z."/>
        </authorList>
    </citation>
    <scope>NUCLEOTIDE SEQUENCE [LARGE SCALE GENOMIC DNA]</scope>
    <source>
        <strain evidence="3 4">BH030017</strain>
    </source>
</reference>
<keyword evidence="1" id="KW-0732">Signal</keyword>
<accession>A0A366XZ34</accession>
<sequence>MHKTKFFLLFFVLFLVSQASSYSVLANETAASEDKTATISIVSFTNELIVAKEVQFNENESLLDVMKREFNIELEDGLIVSIEGHKSIPNENIHWALFVNGDVQTIAADEISLQTSDYIRWSLEDFDEREILK</sequence>
<proteinExistence type="predicted"/>